<evidence type="ECO:0008006" key="3">
    <source>
        <dbReference type="Google" id="ProtNLM"/>
    </source>
</evidence>
<organism evidence="1 2">
    <name type="scientific">Flavobacterium frigidimaris</name>
    <dbReference type="NCBI Taxonomy" id="262320"/>
    <lineage>
        <taxon>Bacteria</taxon>
        <taxon>Pseudomonadati</taxon>
        <taxon>Bacteroidota</taxon>
        <taxon>Flavobacteriia</taxon>
        <taxon>Flavobacteriales</taxon>
        <taxon>Flavobacteriaceae</taxon>
        <taxon>Flavobacterium</taxon>
    </lineage>
</organism>
<accession>A0ABX4BMP5</accession>
<evidence type="ECO:0000313" key="1">
    <source>
        <dbReference type="EMBL" id="OXA77051.1"/>
    </source>
</evidence>
<keyword evidence="2" id="KW-1185">Reference proteome</keyword>
<dbReference type="RefSeq" id="WP_074659960.1">
    <property type="nucleotide sequence ID" value="NZ_MUGV01000031.1"/>
</dbReference>
<dbReference type="Proteomes" id="UP000198382">
    <property type="component" value="Unassembled WGS sequence"/>
</dbReference>
<protein>
    <recommendedName>
        <fullName evidence="3">Lipocalin-like domain-containing protein</fullName>
    </recommendedName>
</protein>
<reference evidence="1 2" key="1">
    <citation type="submission" date="2016-11" db="EMBL/GenBank/DDBJ databases">
        <title>Whole genomes of Flavobacteriaceae.</title>
        <authorList>
            <person name="Stine C."/>
            <person name="Li C."/>
            <person name="Tadesse D."/>
        </authorList>
    </citation>
    <scope>NUCLEOTIDE SEQUENCE [LARGE SCALE GENOMIC DNA]</scope>
    <source>
        <strain evidence="1 2">DSM 15937</strain>
    </source>
</reference>
<dbReference type="PROSITE" id="PS51257">
    <property type="entry name" value="PROKAR_LIPOPROTEIN"/>
    <property type="match status" value="1"/>
</dbReference>
<gene>
    <name evidence="1" type="ORF">B0A65_17240</name>
</gene>
<proteinExistence type="predicted"/>
<name>A0ABX4BMP5_FLAFR</name>
<dbReference type="EMBL" id="MUGV01000031">
    <property type="protein sequence ID" value="OXA77051.1"/>
    <property type="molecule type" value="Genomic_DNA"/>
</dbReference>
<evidence type="ECO:0000313" key="2">
    <source>
        <dbReference type="Proteomes" id="UP000198382"/>
    </source>
</evidence>
<sequence>MRKFITLLIVAISLISCSSDEDDKVRNSEFVGKWNWIGSHGGFSFNIHSTPESEGYTLQLNLMKNYTFSLLKDGKEVGTGKYDLIMVESINTGEMGKYITCDMSTTPHDRYFVTKGIITISEEGKLSISDNNFDGIGSGFERIK</sequence>
<comment type="caution">
    <text evidence="1">The sequence shown here is derived from an EMBL/GenBank/DDBJ whole genome shotgun (WGS) entry which is preliminary data.</text>
</comment>